<accession>A0A0G4LNR8</accession>
<evidence type="ECO:0000313" key="2">
    <source>
        <dbReference type="EMBL" id="CRK23687.1"/>
    </source>
</evidence>
<reference evidence="3" key="1">
    <citation type="submission" date="2015-05" db="EMBL/GenBank/DDBJ databases">
        <authorList>
            <person name="Fogelqvist Johan"/>
        </authorList>
    </citation>
    <scope>NUCLEOTIDE SEQUENCE [LARGE SCALE GENOMIC DNA]</scope>
</reference>
<name>A0A0G4LNR8_VERLO</name>
<organism evidence="2 3">
    <name type="scientific">Verticillium longisporum</name>
    <name type="common">Verticillium dahliae var. longisporum</name>
    <dbReference type="NCBI Taxonomy" id="100787"/>
    <lineage>
        <taxon>Eukaryota</taxon>
        <taxon>Fungi</taxon>
        <taxon>Dikarya</taxon>
        <taxon>Ascomycota</taxon>
        <taxon>Pezizomycotina</taxon>
        <taxon>Sordariomycetes</taxon>
        <taxon>Hypocreomycetidae</taxon>
        <taxon>Glomerellales</taxon>
        <taxon>Plectosphaerellaceae</taxon>
        <taxon>Verticillium</taxon>
    </lineage>
</organism>
<gene>
    <name evidence="2" type="ORF">BN1723_013078</name>
</gene>
<sequence>MACIGPFVHLMMGVVALSGRRMGPTSTARCADRVTLSWLAWVKMESSGTRLYGSRWVEFVYCTRSTEASLEIVGFQRTQ</sequence>
<feature type="signal peptide" evidence="1">
    <location>
        <begin position="1"/>
        <end position="16"/>
    </location>
</feature>
<keyword evidence="1" id="KW-0732">Signal</keyword>
<dbReference type="EMBL" id="CVQI01015113">
    <property type="protein sequence ID" value="CRK23687.1"/>
    <property type="molecule type" value="Genomic_DNA"/>
</dbReference>
<proteinExistence type="predicted"/>
<dbReference type="AlphaFoldDB" id="A0A0G4LNR8"/>
<dbReference type="Proteomes" id="UP000045706">
    <property type="component" value="Unassembled WGS sequence"/>
</dbReference>
<evidence type="ECO:0000313" key="3">
    <source>
        <dbReference type="Proteomes" id="UP000045706"/>
    </source>
</evidence>
<evidence type="ECO:0008006" key="4">
    <source>
        <dbReference type="Google" id="ProtNLM"/>
    </source>
</evidence>
<feature type="chain" id="PRO_5002566394" description="Secreted protein" evidence="1">
    <location>
        <begin position="17"/>
        <end position="79"/>
    </location>
</feature>
<evidence type="ECO:0000256" key="1">
    <source>
        <dbReference type="SAM" id="SignalP"/>
    </source>
</evidence>
<protein>
    <recommendedName>
        <fullName evidence="4">Secreted protein</fullName>
    </recommendedName>
</protein>